<name>A0A0P1IQS2_9RHOB</name>
<dbReference type="STRING" id="1715692.RUE5091_03766"/>
<protein>
    <submittedName>
        <fullName evidence="3">N-substituted formamide deformylase</fullName>
        <ecNumber evidence="3">3.5.1.91</ecNumber>
    </submittedName>
</protein>
<keyword evidence="4" id="KW-1185">Reference proteome</keyword>
<dbReference type="EMBL" id="CYUD01000014">
    <property type="protein sequence ID" value="CUK14545.1"/>
    <property type="molecule type" value="Genomic_DNA"/>
</dbReference>
<dbReference type="InterPro" id="IPR032466">
    <property type="entry name" value="Metal_Hydrolase"/>
</dbReference>
<evidence type="ECO:0000259" key="2">
    <source>
        <dbReference type="Pfam" id="PF07969"/>
    </source>
</evidence>
<dbReference type="Gene3D" id="2.30.40.10">
    <property type="entry name" value="Urease, subunit C, domain 1"/>
    <property type="match status" value="1"/>
</dbReference>
<proteinExistence type="predicted"/>
<keyword evidence="1" id="KW-0732">Signal</keyword>
<dbReference type="AlphaFoldDB" id="A0A0P1IQS2"/>
<dbReference type="OrthoDB" id="9811399at2"/>
<evidence type="ECO:0000256" key="1">
    <source>
        <dbReference type="SAM" id="SignalP"/>
    </source>
</evidence>
<dbReference type="GO" id="GO:0016810">
    <property type="term" value="F:hydrolase activity, acting on carbon-nitrogen (but not peptide) bonds"/>
    <property type="evidence" value="ECO:0007669"/>
    <property type="project" value="InterPro"/>
</dbReference>
<dbReference type="Gene3D" id="3.10.310.70">
    <property type="match status" value="1"/>
</dbReference>
<feature type="domain" description="Amidohydrolase 3" evidence="2">
    <location>
        <begin position="74"/>
        <end position="588"/>
    </location>
</feature>
<dbReference type="InterPro" id="IPR013108">
    <property type="entry name" value="Amidohydro_3"/>
</dbReference>
<dbReference type="Pfam" id="PF07969">
    <property type="entry name" value="Amidohydro_3"/>
    <property type="match status" value="1"/>
</dbReference>
<dbReference type="InterPro" id="IPR033932">
    <property type="entry name" value="YtcJ-like"/>
</dbReference>
<feature type="chain" id="PRO_5006065518" evidence="1">
    <location>
        <begin position="19"/>
        <end position="591"/>
    </location>
</feature>
<gene>
    <name evidence="3" type="primary">nfdA_2</name>
    <name evidence="3" type="ORF">RUE5091_03766</name>
</gene>
<evidence type="ECO:0000313" key="3">
    <source>
        <dbReference type="EMBL" id="CUK14545.1"/>
    </source>
</evidence>
<organism evidence="3 4">
    <name type="scientific">Ruegeria denitrificans</name>
    <dbReference type="NCBI Taxonomy" id="1715692"/>
    <lineage>
        <taxon>Bacteria</taxon>
        <taxon>Pseudomonadati</taxon>
        <taxon>Pseudomonadota</taxon>
        <taxon>Alphaproteobacteria</taxon>
        <taxon>Rhodobacterales</taxon>
        <taxon>Roseobacteraceae</taxon>
        <taxon>Ruegeria</taxon>
    </lineage>
</organism>
<dbReference type="SUPFAM" id="SSF51556">
    <property type="entry name" value="Metallo-dependent hydrolases"/>
    <property type="match status" value="1"/>
</dbReference>
<evidence type="ECO:0000313" key="4">
    <source>
        <dbReference type="Proteomes" id="UP000051260"/>
    </source>
</evidence>
<keyword evidence="3" id="KW-0378">Hydrolase</keyword>
<dbReference type="CDD" id="cd01300">
    <property type="entry name" value="YtcJ_like"/>
    <property type="match status" value="1"/>
</dbReference>
<dbReference type="EC" id="3.5.1.91" evidence="3"/>
<feature type="signal peptide" evidence="1">
    <location>
        <begin position="1"/>
        <end position="18"/>
    </location>
</feature>
<dbReference type="PANTHER" id="PTHR22642">
    <property type="entry name" value="IMIDAZOLONEPROPIONASE"/>
    <property type="match status" value="1"/>
</dbReference>
<dbReference type="SUPFAM" id="SSF51338">
    <property type="entry name" value="Composite domain of metallo-dependent hydrolases"/>
    <property type="match status" value="1"/>
</dbReference>
<dbReference type="Proteomes" id="UP000051260">
    <property type="component" value="Unassembled WGS sequence"/>
</dbReference>
<dbReference type="InterPro" id="IPR011059">
    <property type="entry name" value="Metal-dep_hydrolase_composite"/>
</dbReference>
<sequence>MTFSVGFLTASVASIALAATAVQAQTADTVYTDAQVYTVNPDQEWAEAFAIEDGRFIAVGSAEEVAALAGNETETIDLSGAMVLPGLYDIHVHLRNWYVAAALSDETIQLPGDAGPEAAAELIRDFVAARPDLEYLFGAGLANELFDGEPTTAWLDEAVSNIPVYIITATGHEAVLNTPAMINSGIDADTPDPRNGIIVRDPETGEATGYMKEAAMGLYAMPFLRGLELETHVDGARDVLHLLASMGVTSARNMHSELINVQALHQLATSEGLPIRVSVAWTYDSPTRAYQSVEDQRAAIDRFQDFIAPRLDPTFIKVNIDGIPTETGAMLEPFLTNDPEVDQSQPDAGSQYDPLTSGQGDYGLIFFTEEELVADIIRFEEQGMKGMVFHTVGDRGARLVLDAMETARDQLGELKGRYQLAHSFFISEEDMPRLVELDLTPEFSPVLWFSNPHNDVVNRVVGPERAQRVFPMRSVADAGGRVVIASDGPLFMQTPLASIEAAVTRIDPVADTSPPDPAVGQAITLKEAILARTINSAYLDFADAELGSIEKGKLADFIVLDRNLFEIPIAELSEVQILKTFVEGEVVFEAK</sequence>
<dbReference type="PANTHER" id="PTHR22642:SF2">
    <property type="entry name" value="PROTEIN LONG AFTER FAR-RED 3"/>
    <property type="match status" value="1"/>
</dbReference>
<reference evidence="4" key="1">
    <citation type="submission" date="2015-09" db="EMBL/GenBank/DDBJ databases">
        <authorList>
            <person name="Rodrigo-Torres L."/>
            <person name="Arahal D.R."/>
        </authorList>
    </citation>
    <scope>NUCLEOTIDE SEQUENCE [LARGE SCALE GENOMIC DNA]</scope>
    <source>
        <strain evidence="4">CECT 5091</strain>
    </source>
</reference>
<dbReference type="Gene3D" id="3.20.20.140">
    <property type="entry name" value="Metal-dependent hydrolases"/>
    <property type="match status" value="1"/>
</dbReference>
<dbReference type="RefSeq" id="WP_131726336.1">
    <property type="nucleotide sequence ID" value="NZ_CYUD01000014.1"/>
</dbReference>
<accession>A0A0P1IQS2</accession>